<dbReference type="KEGG" id="nsr:NS506_05259"/>
<dbReference type="EMBL" id="CP017839">
    <property type="protein sequence ID" value="APA99305.1"/>
    <property type="molecule type" value="Genomic_DNA"/>
</dbReference>
<accession>A0ABC8AZ16</accession>
<reference evidence="4 5" key="1">
    <citation type="submission" date="2016-10" db="EMBL/GenBank/DDBJ databases">
        <title>Genome sequence of Nocardia seriolae strain EM150506, isolated from Anguila japonica.</title>
        <authorList>
            <person name="Han H.-J."/>
        </authorList>
    </citation>
    <scope>NUCLEOTIDE SEQUENCE [LARGE SCALE GENOMIC DNA]</scope>
    <source>
        <strain evidence="4 5">EM150506</strain>
    </source>
</reference>
<evidence type="ECO:0000259" key="3">
    <source>
        <dbReference type="Pfam" id="PF13359"/>
    </source>
</evidence>
<dbReference type="GO" id="GO:0046872">
    <property type="term" value="F:metal ion binding"/>
    <property type="evidence" value="ECO:0007669"/>
    <property type="project" value="UniProtKB-KW"/>
</dbReference>
<comment type="cofactor">
    <cofactor evidence="1">
        <name>a divalent metal cation</name>
        <dbReference type="ChEBI" id="CHEBI:60240"/>
    </cofactor>
</comment>
<dbReference type="Pfam" id="PF13359">
    <property type="entry name" value="DDE_Tnp_4"/>
    <property type="match status" value="1"/>
</dbReference>
<protein>
    <recommendedName>
        <fullName evidence="3">DDE Tnp4 domain-containing protein</fullName>
    </recommendedName>
</protein>
<evidence type="ECO:0000256" key="2">
    <source>
        <dbReference type="ARBA" id="ARBA00022723"/>
    </source>
</evidence>
<evidence type="ECO:0000256" key="1">
    <source>
        <dbReference type="ARBA" id="ARBA00001968"/>
    </source>
</evidence>
<keyword evidence="2" id="KW-0479">Metal-binding</keyword>
<dbReference type="AlphaFoldDB" id="A0ABC8AZ16"/>
<feature type="domain" description="DDE Tnp4" evidence="3">
    <location>
        <begin position="142"/>
        <end position="286"/>
    </location>
</feature>
<dbReference type="Proteomes" id="UP000180166">
    <property type="component" value="Chromosome"/>
</dbReference>
<sequence>MFDQEHIFIGTLRRMSVTYTGVLAVPEATVEFVAGLLEQVRRAKGTRWRALACVEQTVLALRWFVDGIRVEQLALDNAIGRTTAYDYLHEVIDALAGQAPSLHGALLAAKMAGHEHVSGDGTLIATDRISEPGPTPQKGKPSRRVDLWWSGKHHHHGGNVQVVTVPDGWPIWTSPVRPGREHDVTALRTHPEMVPALTDWVSDDRPVLTALGYEGESAVATTAVKKPAGGRLTEAQRAANKAHNGKRALGERGNSLLKMTFKALRRRVGLCPWRIGTIVAAALVLLRHEYRRTT</sequence>
<name>A0ABC8AZ16_9NOCA</name>
<evidence type="ECO:0000313" key="4">
    <source>
        <dbReference type="EMBL" id="APA99305.1"/>
    </source>
</evidence>
<proteinExistence type="predicted"/>
<evidence type="ECO:0000313" key="5">
    <source>
        <dbReference type="Proteomes" id="UP000180166"/>
    </source>
</evidence>
<dbReference type="InterPro" id="IPR027806">
    <property type="entry name" value="HARBI1_dom"/>
</dbReference>
<organism evidence="4 5">
    <name type="scientific">Nocardia seriolae</name>
    <dbReference type="NCBI Taxonomy" id="37332"/>
    <lineage>
        <taxon>Bacteria</taxon>
        <taxon>Bacillati</taxon>
        <taxon>Actinomycetota</taxon>
        <taxon>Actinomycetes</taxon>
        <taxon>Mycobacteriales</taxon>
        <taxon>Nocardiaceae</taxon>
        <taxon>Nocardia</taxon>
    </lineage>
</organism>
<gene>
    <name evidence="4" type="ORF">NS506_05259</name>
</gene>